<keyword evidence="3" id="KW-1185">Reference proteome</keyword>
<dbReference type="OrthoDB" id="44736at2759"/>
<dbReference type="Proteomes" id="UP000447434">
    <property type="component" value="Chromosome 4"/>
</dbReference>
<organism evidence="2 3">
    <name type="scientific">Lupinus albus</name>
    <name type="common">White lupine</name>
    <name type="synonym">Lupinus termis</name>
    <dbReference type="NCBI Taxonomy" id="3870"/>
    <lineage>
        <taxon>Eukaryota</taxon>
        <taxon>Viridiplantae</taxon>
        <taxon>Streptophyta</taxon>
        <taxon>Embryophyta</taxon>
        <taxon>Tracheophyta</taxon>
        <taxon>Spermatophyta</taxon>
        <taxon>Magnoliopsida</taxon>
        <taxon>eudicotyledons</taxon>
        <taxon>Gunneridae</taxon>
        <taxon>Pentapetalae</taxon>
        <taxon>rosids</taxon>
        <taxon>fabids</taxon>
        <taxon>Fabales</taxon>
        <taxon>Fabaceae</taxon>
        <taxon>Papilionoideae</taxon>
        <taxon>50 kb inversion clade</taxon>
        <taxon>genistoids sensu lato</taxon>
        <taxon>core genistoids</taxon>
        <taxon>Genisteae</taxon>
        <taxon>Lupinus</taxon>
    </lineage>
</organism>
<feature type="transmembrane region" description="Helical" evidence="1">
    <location>
        <begin position="6"/>
        <end position="27"/>
    </location>
</feature>
<keyword evidence="1" id="KW-0472">Membrane</keyword>
<keyword evidence="1" id="KW-1133">Transmembrane helix</keyword>
<gene>
    <name evidence="2" type="ORF">Lalb_Chr04g0254811</name>
</gene>
<keyword evidence="1" id="KW-0812">Transmembrane</keyword>
<proteinExistence type="predicted"/>
<evidence type="ECO:0000313" key="3">
    <source>
        <dbReference type="Proteomes" id="UP000447434"/>
    </source>
</evidence>
<protein>
    <submittedName>
        <fullName evidence="2">Uncharacterized protein</fullName>
    </submittedName>
</protein>
<comment type="caution">
    <text evidence="2">The sequence shown here is derived from an EMBL/GenBank/DDBJ whole genome shotgun (WGS) entry which is preliminary data.</text>
</comment>
<name>A0A6A4QP09_LUPAL</name>
<dbReference type="AlphaFoldDB" id="A0A6A4QP09"/>
<evidence type="ECO:0000256" key="1">
    <source>
        <dbReference type="SAM" id="Phobius"/>
    </source>
</evidence>
<accession>A0A6A4QP09</accession>
<reference evidence="3" key="1">
    <citation type="journal article" date="2020" name="Nat. Commun.">
        <title>Genome sequence of the cluster root forming white lupin.</title>
        <authorList>
            <person name="Hufnagel B."/>
            <person name="Marques A."/>
            <person name="Soriano A."/>
            <person name="Marques L."/>
            <person name="Divol F."/>
            <person name="Doumas P."/>
            <person name="Sallet E."/>
            <person name="Mancinotti D."/>
            <person name="Carrere S."/>
            <person name="Marande W."/>
            <person name="Arribat S."/>
            <person name="Keller J."/>
            <person name="Huneau C."/>
            <person name="Blein T."/>
            <person name="Aime D."/>
            <person name="Laguerre M."/>
            <person name="Taylor J."/>
            <person name="Schubert V."/>
            <person name="Nelson M."/>
            <person name="Geu-Flores F."/>
            <person name="Crespi M."/>
            <person name="Gallardo-Guerrero K."/>
            <person name="Delaux P.-M."/>
            <person name="Salse J."/>
            <person name="Berges H."/>
            <person name="Guyot R."/>
            <person name="Gouzy J."/>
            <person name="Peret B."/>
        </authorList>
    </citation>
    <scope>NUCLEOTIDE SEQUENCE [LARGE SCALE GENOMIC DNA]</scope>
    <source>
        <strain evidence="3">cv. Amiga</strain>
    </source>
</reference>
<dbReference type="EMBL" id="WOCE01000004">
    <property type="protein sequence ID" value="KAE9615399.1"/>
    <property type="molecule type" value="Genomic_DNA"/>
</dbReference>
<evidence type="ECO:0000313" key="2">
    <source>
        <dbReference type="EMBL" id="KAE9615399.1"/>
    </source>
</evidence>
<sequence>MISAGYLFFSILPFTMLVLQNALVLWLKAPVMVDAGGFLCVWNCVCRIVVSIHGDRYAASIPANSSLKTLQYALTTSFGSIRYGSLFEAAIRTLW</sequence>